<proteinExistence type="predicted"/>
<organism evidence="1 2">
    <name type="scientific">Sistotremastrum suecicum HHB10207 ss-3</name>
    <dbReference type="NCBI Taxonomy" id="1314776"/>
    <lineage>
        <taxon>Eukaryota</taxon>
        <taxon>Fungi</taxon>
        <taxon>Dikarya</taxon>
        <taxon>Basidiomycota</taxon>
        <taxon>Agaricomycotina</taxon>
        <taxon>Agaricomycetes</taxon>
        <taxon>Sistotremastrales</taxon>
        <taxon>Sistotremastraceae</taxon>
        <taxon>Sistotremastrum</taxon>
    </lineage>
</organism>
<gene>
    <name evidence="1" type="ORF">SISSUDRAFT_1062388</name>
</gene>
<name>A0A166D003_9AGAM</name>
<sequence length="480" mass="56102">MLHCIQETGYYPRISRPVSPWTTLIQTCSRWRSLGLRTTFLWSYIDLRWRARTIDNFLLHCGNSPLQFLLNFRDRESIEMDTRKFSSYLSQHSLKISDLDIVWPIESSTDGLAKFIADHVVPLDLPVLQNCAVQHFSWHPMESNIPNKMSTSLKALKLFRIRHPISELMYESLNELYIAEVALELSEFFNIFRHIPSLRILELRQVLQAETRANQDTESLPDFIHPHLQSLVLGAIPKNDADIVFSKIQFPSLRNICLTLEYDFGQDVPSSLELPNASSSFIRDPTSLKLQYHRPYSAPSFIISSRHSRRTAEICFSAIVGHLWWNSILSLVEMQWQTSDLTTLHVDIASLCTARAWSTFLRRHSSSVTRLIWTQWREMRNLREVFTLIRSDDTLLPRLESLDICAVLGAPREMMDWLRWKAERRKLRVLILPNRFGWRVTRSELEALVDKVVIAEDPTFEKRAEELRFEINSVYRVVES</sequence>
<accession>A0A166D003</accession>
<dbReference type="Proteomes" id="UP000076798">
    <property type="component" value="Unassembled WGS sequence"/>
</dbReference>
<dbReference type="AlphaFoldDB" id="A0A166D003"/>
<evidence type="ECO:0000313" key="2">
    <source>
        <dbReference type="Proteomes" id="UP000076798"/>
    </source>
</evidence>
<dbReference type="EMBL" id="KV428072">
    <property type="protein sequence ID" value="KZT38010.1"/>
    <property type="molecule type" value="Genomic_DNA"/>
</dbReference>
<evidence type="ECO:0008006" key="3">
    <source>
        <dbReference type="Google" id="ProtNLM"/>
    </source>
</evidence>
<keyword evidence="2" id="KW-1185">Reference proteome</keyword>
<evidence type="ECO:0000313" key="1">
    <source>
        <dbReference type="EMBL" id="KZT38010.1"/>
    </source>
</evidence>
<dbReference type="OrthoDB" id="2754773at2759"/>
<protein>
    <recommendedName>
        <fullName evidence="3">F-box domain-containing protein</fullName>
    </recommendedName>
</protein>
<reference evidence="1 2" key="1">
    <citation type="journal article" date="2016" name="Mol. Biol. Evol.">
        <title>Comparative Genomics of Early-Diverging Mushroom-Forming Fungi Provides Insights into the Origins of Lignocellulose Decay Capabilities.</title>
        <authorList>
            <person name="Nagy L.G."/>
            <person name="Riley R."/>
            <person name="Tritt A."/>
            <person name="Adam C."/>
            <person name="Daum C."/>
            <person name="Floudas D."/>
            <person name="Sun H."/>
            <person name="Yadav J.S."/>
            <person name="Pangilinan J."/>
            <person name="Larsson K.H."/>
            <person name="Matsuura K."/>
            <person name="Barry K."/>
            <person name="Labutti K."/>
            <person name="Kuo R."/>
            <person name="Ohm R.A."/>
            <person name="Bhattacharya S.S."/>
            <person name="Shirouzu T."/>
            <person name="Yoshinaga Y."/>
            <person name="Martin F.M."/>
            <person name="Grigoriev I.V."/>
            <person name="Hibbett D.S."/>
        </authorList>
    </citation>
    <scope>NUCLEOTIDE SEQUENCE [LARGE SCALE GENOMIC DNA]</scope>
    <source>
        <strain evidence="1 2">HHB10207 ss-3</strain>
    </source>
</reference>